<comment type="caution">
    <text evidence="2">The sequence shown here is derived from an EMBL/GenBank/DDBJ whole genome shotgun (WGS) entry which is preliminary data.</text>
</comment>
<keyword evidence="1" id="KW-0812">Transmembrane</keyword>
<gene>
    <name evidence="2" type="ORF">GCM10009804_34490</name>
</gene>
<dbReference type="EMBL" id="BAAAPH010000010">
    <property type="protein sequence ID" value="GAA1574770.1"/>
    <property type="molecule type" value="Genomic_DNA"/>
</dbReference>
<protein>
    <submittedName>
        <fullName evidence="2">Uncharacterized protein</fullName>
    </submittedName>
</protein>
<evidence type="ECO:0000313" key="3">
    <source>
        <dbReference type="Proteomes" id="UP001501705"/>
    </source>
</evidence>
<name>A0ABN2DFF8_9ACTN</name>
<evidence type="ECO:0000256" key="1">
    <source>
        <dbReference type="SAM" id="Phobius"/>
    </source>
</evidence>
<keyword evidence="1" id="KW-0472">Membrane</keyword>
<proteinExistence type="predicted"/>
<dbReference type="RefSeq" id="WP_344234569.1">
    <property type="nucleotide sequence ID" value="NZ_BAAAPH010000010.1"/>
</dbReference>
<keyword evidence="1" id="KW-1133">Transmembrane helix</keyword>
<evidence type="ECO:0000313" key="2">
    <source>
        <dbReference type="EMBL" id="GAA1574770.1"/>
    </source>
</evidence>
<feature type="transmembrane region" description="Helical" evidence="1">
    <location>
        <begin position="56"/>
        <end position="80"/>
    </location>
</feature>
<accession>A0ABN2DFF8</accession>
<keyword evidence="3" id="KW-1185">Reference proteome</keyword>
<sequence length="85" mass="9429">MGAMKKVDDPRDERSMDAAKEGLGVTLRLAFLRRVDPAVQPPDADQPAPRRPRRKLVVGLSLTALSAGAALKWHTVAIWLQNFPW</sequence>
<dbReference type="Proteomes" id="UP001501705">
    <property type="component" value="Unassembled WGS sequence"/>
</dbReference>
<organism evidence="2 3">
    <name type="scientific">Kribbella hippodromi</name>
    <dbReference type="NCBI Taxonomy" id="434347"/>
    <lineage>
        <taxon>Bacteria</taxon>
        <taxon>Bacillati</taxon>
        <taxon>Actinomycetota</taxon>
        <taxon>Actinomycetes</taxon>
        <taxon>Propionibacteriales</taxon>
        <taxon>Kribbellaceae</taxon>
        <taxon>Kribbella</taxon>
    </lineage>
</organism>
<reference evidence="2 3" key="1">
    <citation type="journal article" date="2019" name="Int. J. Syst. Evol. Microbiol.">
        <title>The Global Catalogue of Microorganisms (GCM) 10K type strain sequencing project: providing services to taxonomists for standard genome sequencing and annotation.</title>
        <authorList>
            <consortium name="The Broad Institute Genomics Platform"/>
            <consortium name="The Broad Institute Genome Sequencing Center for Infectious Disease"/>
            <person name="Wu L."/>
            <person name="Ma J."/>
        </authorList>
    </citation>
    <scope>NUCLEOTIDE SEQUENCE [LARGE SCALE GENOMIC DNA]</scope>
    <source>
        <strain evidence="2 3">JCM 15572</strain>
    </source>
</reference>